<gene>
    <name evidence="2" type="ORF">M3I41_01945</name>
</gene>
<dbReference type="Proteomes" id="UP000830236">
    <property type="component" value="Chromosome"/>
</dbReference>
<feature type="region of interest" description="Disordered" evidence="1">
    <location>
        <begin position="1"/>
        <end position="32"/>
    </location>
</feature>
<dbReference type="GO" id="GO:0016787">
    <property type="term" value="F:hydrolase activity"/>
    <property type="evidence" value="ECO:0007669"/>
    <property type="project" value="UniProtKB-KW"/>
</dbReference>
<protein>
    <submittedName>
        <fullName evidence="2">Eco29kI family restriction endonuclease</fullName>
        <ecNumber evidence="2">3.1.21.-</ecNumber>
    </submittedName>
</protein>
<dbReference type="InterPro" id="IPR018575">
    <property type="entry name" value="Restrct_endonuc_II_Eco29kI"/>
</dbReference>
<dbReference type="KEGG" id="agh:M3I41_01945"/>
<reference evidence="2" key="1">
    <citation type="submission" date="2022-05" db="EMBL/GenBank/DDBJ databases">
        <title>Using nanopore sequencing to obtain complete genomes from saliva samples.</title>
        <authorList>
            <person name="Baker J.L."/>
        </authorList>
    </citation>
    <scope>NUCLEOTIDE SEQUENCE</scope>
    <source>
        <strain evidence="2">JCVI-JB-Ag32</strain>
    </source>
</reference>
<dbReference type="EC" id="3.1.21.-" evidence="2"/>
<dbReference type="GO" id="GO:0004519">
    <property type="term" value="F:endonuclease activity"/>
    <property type="evidence" value="ECO:0007669"/>
    <property type="project" value="UniProtKB-KW"/>
</dbReference>
<evidence type="ECO:0000256" key="1">
    <source>
        <dbReference type="SAM" id="MobiDB-lite"/>
    </source>
</evidence>
<keyword evidence="2" id="KW-0540">Nuclease</keyword>
<dbReference type="AlphaFoldDB" id="A0A9E7AK06"/>
<evidence type="ECO:0000313" key="2">
    <source>
        <dbReference type="EMBL" id="UQF80064.1"/>
    </source>
</evidence>
<sequence length="32" mass="3601">MWNAVLDGFGNHDPGSGRSNSVRSKYCRESWS</sequence>
<accession>A0A9E7AK06</accession>
<dbReference type="EMBL" id="CP097095">
    <property type="protein sequence ID" value="UQF80064.1"/>
    <property type="molecule type" value="Genomic_DNA"/>
</dbReference>
<dbReference type="Pfam" id="PF09517">
    <property type="entry name" value="RE_Eco29kI"/>
    <property type="match status" value="1"/>
</dbReference>
<evidence type="ECO:0000313" key="3">
    <source>
        <dbReference type="Proteomes" id="UP000830236"/>
    </source>
</evidence>
<name>A0A9E7AK06_9ACTO</name>
<proteinExistence type="predicted"/>
<keyword evidence="2" id="KW-0255">Endonuclease</keyword>
<organism evidence="2 3">
    <name type="scientific">Actinomyces graevenitzii</name>
    <dbReference type="NCBI Taxonomy" id="55565"/>
    <lineage>
        <taxon>Bacteria</taxon>
        <taxon>Bacillati</taxon>
        <taxon>Actinomycetota</taxon>
        <taxon>Actinomycetes</taxon>
        <taxon>Actinomycetales</taxon>
        <taxon>Actinomycetaceae</taxon>
        <taxon>Actinomyces</taxon>
    </lineage>
</organism>
<keyword evidence="2" id="KW-0378">Hydrolase</keyword>